<keyword evidence="9" id="KW-1185">Reference proteome</keyword>
<dbReference type="Pfam" id="PF04545">
    <property type="entry name" value="Sigma70_r4"/>
    <property type="match status" value="1"/>
</dbReference>
<accession>A0A1M5VJI4</accession>
<dbReference type="InterPro" id="IPR014284">
    <property type="entry name" value="RNA_pol_sigma-70_dom"/>
</dbReference>
<evidence type="ECO:0000256" key="3">
    <source>
        <dbReference type="ARBA" id="ARBA00023015"/>
    </source>
</evidence>
<dbReference type="OrthoDB" id="9809557at2"/>
<dbReference type="PROSITE" id="PS00716">
    <property type="entry name" value="SIGMA70_2"/>
    <property type="match status" value="1"/>
</dbReference>
<evidence type="ECO:0000256" key="4">
    <source>
        <dbReference type="ARBA" id="ARBA00023082"/>
    </source>
</evidence>
<protein>
    <submittedName>
        <fullName evidence="8">RNA polymerase sporulation-specific sigma factor</fullName>
    </submittedName>
</protein>
<comment type="similarity">
    <text evidence="1">Belongs to the sigma-70 factor family.</text>
</comment>
<reference evidence="8 9" key="1">
    <citation type="submission" date="2016-11" db="EMBL/GenBank/DDBJ databases">
        <authorList>
            <person name="Jaros S."/>
            <person name="Januszkiewicz K."/>
            <person name="Wedrychowicz H."/>
        </authorList>
    </citation>
    <scope>NUCLEOTIDE SEQUENCE [LARGE SCALE GENOMIC DNA]</scope>
    <source>
        <strain evidence="8 9">DSM 10068</strain>
    </source>
</reference>
<dbReference type="AlphaFoldDB" id="A0A1M5VJI4"/>
<dbReference type="SUPFAM" id="SSF88946">
    <property type="entry name" value="Sigma2 domain of RNA polymerase sigma factors"/>
    <property type="match status" value="1"/>
</dbReference>
<gene>
    <name evidence="8" type="ORF">SAMN02745823_00865</name>
</gene>
<evidence type="ECO:0000256" key="5">
    <source>
        <dbReference type="ARBA" id="ARBA00023125"/>
    </source>
</evidence>
<dbReference type="InterPro" id="IPR007630">
    <property type="entry name" value="RNA_pol_sigma70_r4"/>
</dbReference>
<dbReference type="InterPro" id="IPR036388">
    <property type="entry name" value="WH-like_DNA-bd_sf"/>
</dbReference>
<evidence type="ECO:0000313" key="8">
    <source>
        <dbReference type="EMBL" id="SHH75419.1"/>
    </source>
</evidence>
<evidence type="ECO:0000256" key="2">
    <source>
        <dbReference type="ARBA" id="ARBA00022969"/>
    </source>
</evidence>
<dbReference type="GO" id="GO:0030435">
    <property type="term" value="P:sporulation resulting in formation of a cellular spore"/>
    <property type="evidence" value="ECO:0007669"/>
    <property type="project" value="UniProtKB-KW"/>
</dbReference>
<name>A0A1M5VJI4_9FIRM</name>
<dbReference type="Gene3D" id="1.20.120.1810">
    <property type="match status" value="1"/>
</dbReference>
<dbReference type="InterPro" id="IPR007627">
    <property type="entry name" value="RNA_pol_sigma70_r2"/>
</dbReference>
<dbReference type="InterPro" id="IPR001387">
    <property type="entry name" value="Cro/C1-type_HTH"/>
</dbReference>
<dbReference type="CDD" id="cd06171">
    <property type="entry name" value="Sigma70_r4"/>
    <property type="match status" value="1"/>
</dbReference>
<dbReference type="EMBL" id="FQXV01000002">
    <property type="protein sequence ID" value="SHH75419.1"/>
    <property type="molecule type" value="Genomic_DNA"/>
</dbReference>
<dbReference type="NCBIfam" id="TIGR02937">
    <property type="entry name" value="sigma70-ECF"/>
    <property type="match status" value="1"/>
</dbReference>
<dbReference type="GO" id="GO:0016987">
    <property type="term" value="F:sigma factor activity"/>
    <property type="evidence" value="ECO:0007669"/>
    <property type="project" value="UniProtKB-KW"/>
</dbReference>
<dbReference type="GO" id="GO:0006352">
    <property type="term" value="P:DNA-templated transcription initiation"/>
    <property type="evidence" value="ECO:0007669"/>
    <property type="project" value="InterPro"/>
</dbReference>
<sequence>MEQTALDRLLAAKNGDRDAADEMVSMNSGLIWSIARRYFGRGVDPDDLYQLGCVGFLKAVAGFDPSYGTQFSTYAVPKIAGEIRRFLRDDGSIKVSRSIKERAHAIRSAKSTLEQRLGREPTLSELAGETGVSVEEIAVAETATGAPESLQRETGDDGFTLENVLGDWCQEENLIEHVALREAIGALAEKEQIVIKLRYYRGMTQDQVARVLKVSQVQVSRLERRAVEQLRNQLK</sequence>
<dbReference type="Pfam" id="PF04539">
    <property type="entry name" value="Sigma70_r3"/>
    <property type="match status" value="1"/>
</dbReference>
<keyword evidence="2" id="KW-0749">Sporulation</keyword>
<keyword evidence="4" id="KW-0731">Sigma factor</keyword>
<dbReference type="SUPFAM" id="SSF88659">
    <property type="entry name" value="Sigma3 and sigma4 domains of RNA polymerase sigma factors"/>
    <property type="match status" value="2"/>
</dbReference>
<dbReference type="InterPro" id="IPR000943">
    <property type="entry name" value="RNA_pol_sigma70"/>
</dbReference>
<dbReference type="GO" id="GO:0003677">
    <property type="term" value="F:DNA binding"/>
    <property type="evidence" value="ECO:0007669"/>
    <property type="project" value="UniProtKB-KW"/>
</dbReference>
<dbReference type="Gene3D" id="1.10.10.10">
    <property type="entry name" value="Winged helix-like DNA-binding domain superfamily/Winged helix DNA-binding domain"/>
    <property type="match status" value="2"/>
</dbReference>
<dbReference type="STRING" id="1123282.SAMN02745823_00865"/>
<evidence type="ECO:0000256" key="6">
    <source>
        <dbReference type="ARBA" id="ARBA00023163"/>
    </source>
</evidence>
<keyword evidence="3" id="KW-0805">Transcription regulation</keyword>
<evidence type="ECO:0000256" key="1">
    <source>
        <dbReference type="ARBA" id="ARBA00007788"/>
    </source>
</evidence>
<dbReference type="PROSITE" id="PS50943">
    <property type="entry name" value="HTH_CROC1"/>
    <property type="match status" value="1"/>
</dbReference>
<feature type="domain" description="HTH cro/C1-type" evidence="7">
    <location>
        <begin position="194"/>
        <end position="224"/>
    </location>
</feature>
<dbReference type="PANTHER" id="PTHR30385">
    <property type="entry name" value="SIGMA FACTOR F FLAGELLAR"/>
    <property type="match status" value="1"/>
</dbReference>
<keyword evidence="6" id="KW-0804">Transcription</keyword>
<dbReference type="Pfam" id="PF04542">
    <property type="entry name" value="Sigma70_r2"/>
    <property type="match status" value="1"/>
</dbReference>
<evidence type="ECO:0000259" key="7">
    <source>
        <dbReference type="PROSITE" id="PS50943"/>
    </source>
</evidence>
<dbReference type="PRINTS" id="PR00046">
    <property type="entry name" value="SIGMA70FCT"/>
</dbReference>
<evidence type="ECO:0000313" key="9">
    <source>
        <dbReference type="Proteomes" id="UP000183995"/>
    </source>
</evidence>
<keyword evidence="5" id="KW-0238">DNA-binding</keyword>
<dbReference type="InterPro" id="IPR013324">
    <property type="entry name" value="RNA_pol_sigma_r3/r4-like"/>
</dbReference>
<organism evidence="8 9">
    <name type="scientific">Sporobacter termitidis DSM 10068</name>
    <dbReference type="NCBI Taxonomy" id="1123282"/>
    <lineage>
        <taxon>Bacteria</taxon>
        <taxon>Bacillati</taxon>
        <taxon>Bacillota</taxon>
        <taxon>Clostridia</taxon>
        <taxon>Eubacteriales</taxon>
        <taxon>Oscillospiraceae</taxon>
        <taxon>Sporobacter</taxon>
    </lineage>
</organism>
<proteinExistence type="inferred from homology"/>
<dbReference type="InterPro" id="IPR007624">
    <property type="entry name" value="RNA_pol_sigma70_r3"/>
</dbReference>
<dbReference type="InterPro" id="IPR013325">
    <property type="entry name" value="RNA_pol_sigma_r2"/>
</dbReference>
<dbReference type="Proteomes" id="UP000183995">
    <property type="component" value="Unassembled WGS sequence"/>
</dbReference>
<dbReference type="RefSeq" id="WP_073076428.1">
    <property type="nucleotide sequence ID" value="NZ_FQXV01000002.1"/>
</dbReference>